<evidence type="ECO:0000313" key="3">
    <source>
        <dbReference type="Proteomes" id="UP001197093"/>
    </source>
</evidence>
<keyword evidence="3" id="KW-1185">Reference proteome</keyword>
<dbReference type="Proteomes" id="UP001197093">
    <property type="component" value="Unassembled WGS sequence"/>
</dbReference>
<name>A0AAD4F7E2_9PEZI</name>
<dbReference type="AlphaFoldDB" id="A0AAD4F7E2"/>
<evidence type="ECO:0000256" key="1">
    <source>
        <dbReference type="SAM" id="MobiDB-lite"/>
    </source>
</evidence>
<feature type="compositionally biased region" description="Low complexity" evidence="1">
    <location>
        <begin position="970"/>
        <end position="981"/>
    </location>
</feature>
<dbReference type="EMBL" id="JAHCVI010000001">
    <property type="protein sequence ID" value="KAG7294509.1"/>
    <property type="molecule type" value="Genomic_DNA"/>
</dbReference>
<reference evidence="2" key="1">
    <citation type="submission" date="2023-02" db="EMBL/GenBank/DDBJ databases">
        <authorList>
            <person name="Palmer J.M."/>
        </authorList>
    </citation>
    <scope>NUCLEOTIDE SEQUENCE</scope>
    <source>
        <strain evidence="2">FW57</strain>
    </source>
</reference>
<evidence type="ECO:0000313" key="2">
    <source>
        <dbReference type="EMBL" id="KAG7294509.1"/>
    </source>
</evidence>
<feature type="region of interest" description="Disordered" evidence="1">
    <location>
        <begin position="143"/>
        <end position="170"/>
    </location>
</feature>
<protein>
    <submittedName>
        <fullName evidence="2">Uncharacterized protein</fullName>
    </submittedName>
</protein>
<feature type="region of interest" description="Disordered" evidence="1">
    <location>
        <begin position="960"/>
        <end position="993"/>
    </location>
</feature>
<organism evidence="2 3">
    <name type="scientific">Staphylotrichum longicolle</name>
    <dbReference type="NCBI Taxonomy" id="669026"/>
    <lineage>
        <taxon>Eukaryota</taxon>
        <taxon>Fungi</taxon>
        <taxon>Dikarya</taxon>
        <taxon>Ascomycota</taxon>
        <taxon>Pezizomycotina</taxon>
        <taxon>Sordariomycetes</taxon>
        <taxon>Sordariomycetidae</taxon>
        <taxon>Sordariales</taxon>
        <taxon>Chaetomiaceae</taxon>
        <taxon>Staphylotrichum</taxon>
    </lineage>
</organism>
<accession>A0AAD4F7E2</accession>
<feature type="compositionally biased region" description="Basic and acidic residues" evidence="1">
    <location>
        <begin position="145"/>
        <end position="158"/>
    </location>
</feature>
<sequence>MDTGVGLFEGAPSSRLRVLKHLRNQKAALLKSASVARFGFAATAAEEDVDEDPNKPTPLPPNSMQLYSYYAPSMQGGVYEIEVKHTVAHPTDATQKLALTSTQKFNVNAPRFTLPPGVVHSTYPPQGLGDHNNVLPHIVFNDPHLPWEQEGSPKQDKIDGEEENKEGGKKAKNKIPWIALLTFTENELKLDPEMLKKRSDDGLFPDVVRIAPKTVLPPTVDPVSGKTIDQQMQDREQNKATFVTQLTMGEYLEMGGDDGTKKPPTATVVTPIKDDQDGEKIDRNTQVDVVFLTAKYVRDLFASYDEQGTRKPEVNSPDLSPFAYLSHVRNVNTRNIANAGLDDEGLYSVIHAHRSGPLNLTSPKPIIVHLVSLEGVEENLKFPLDDDTRVAFVSLYSWTYLCLPPDEVNFVDSMRHIGFSIKDDKCWLRTPDEVIDRVGASTRVNGPPTKVTERLVKRMKDGYCLQRYRLHTGEETMAFYRGPLTPCYMPPIKKDWWPYQSNFSTDYQILDPNLGIMDITYSAAWQLGRTLGIANQAFTAALVRLRTTVQTTGRREAFKKVTPQSINTKAETLKSISGSITAIAGFSATAAGEQTHPPEARHSTVNPLQPLTFQKPGGEFVSSKGAIGSFVRKNIAAATVGAGSAHAEPQGFAPMSLAADPAPQPDDELFIPFNEINVPKSADWQLVQSWILDNMFLKNIPAHYLLPDPSYLPPESIRFFYIDDNWMDAFVDGALSIGNHLDRADDVVRQALKRNLNRYFETNYVDQAGSELNYHPQIPCFGFFLRSAVVKAFPDLQIHAPWAKGDNVSGKREPTLRFETIDKDILLCLFDRMPGTAHWDPAEQITLSQPPHQQCFSIGTDLDADFLEVQFPAVYTTNENPPNDERFDPLRIVKWIRGSDKGPVEAPNKGEKDGELPPDLKGVLPKAVFDWDSRMLLFPAFSTASYQVVTHDMIRAVSLKGKPTPPTPAAPASASATPSAPGTVSGDKEKPKPTTMKYFDESVPTSAMVGTVLTSHVHKMKIELPPTTRLYSVEVRFPMGPRRRPLRQPYGGSGGRMLSNPRFNAHCNVERDAKGQETLVFTLIPRTTALVPLRNIGEVSFVVNQARLSGVGGKGFVSVVVHENYRRQNEDEKGVVKGFVHHALAGVVVEKVLA</sequence>
<proteinExistence type="predicted"/>
<gene>
    <name evidence="2" type="ORF">NEMBOFW57_004584</name>
</gene>
<comment type="caution">
    <text evidence="2">The sequence shown here is derived from an EMBL/GenBank/DDBJ whole genome shotgun (WGS) entry which is preliminary data.</text>
</comment>